<organism evidence="2 3">
    <name type="scientific">Zingiber officinale</name>
    <name type="common">Ginger</name>
    <name type="synonym">Amomum zingiber</name>
    <dbReference type="NCBI Taxonomy" id="94328"/>
    <lineage>
        <taxon>Eukaryota</taxon>
        <taxon>Viridiplantae</taxon>
        <taxon>Streptophyta</taxon>
        <taxon>Embryophyta</taxon>
        <taxon>Tracheophyta</taxon>
        <taxon>Spermatophyta</taxon>
        <taxon>Magnoliopsida</taxon>
        <taxon>Liliopsida</taxon>
        <taxon>Zingiberales</taxon>
        <taxon>Zingiberaceae</taxon>
        <taxon>Zingiber</taxon>
    </lineage>
</organism>
<proteinExistence type="predicted"/>
<dbReference type="PANTHER" id="PTHR35992:SF1">
    <property type="entry name" value="CYTOMATRIX PROTEIN-LIKE PROTEIN"/>
    <property type="match status" value="1"/>
</dbReference>
<name>A0A8J5LNZ6_ZINOF</name>
<dbReference type="Proteomes" id="UP000734854">
    <property type="component" value="Unassembled WGS sequence"/>
</dbReference>
<dbReference type="AlphaFoldDB" id="A0A8J5LNZ6"/>
<feature type="compositionally biased region" description="Polar residues" evidence="1">
    <location>
        <begin position="344"/>
        <end position="355"/>
    </location>
</feature>
<feature type="compositionally biased region" description="Polar residues" evidence="1">
    <location>
        <begin position="400"/>
        <end position="418"/>
    </location>
</feature>
<evidence type="ECO:0000313" key="2">
    <source>
        <dbReference type="EMBL" id="KAG6522373.1"/>
    </source>
</evidence>
<evidence type="ECO:0000313" key="3">
    <source>
        <dbReference type="Proteomes" id="UP000734854"/>
    </source>
</evidence>
<accession>A0A8J5LNZ6</accession>
<feature type="region of interest" description="Disordered" evidence="1">
    <location>
        <begin position="174"/>
        <end position="200"/>
    </location>
</feature>
<evidence type="ECO:0000256" key="1">
    <source>
        <dbReference type="SAM" id="MobiDB-lite"/>
    </source>
</evidence>
<dbReference type="PANTHER" id="PTHR35992">
    <property type="entry name" value="CYTOMATRIX PROTEIN-LIKE PROTEIN"/>
    <property type="match status" value="1"/>
</dbReference>
<keyword evidence="3" id="KW-1185">Reference proteome</keyword>
<gene>
    <name evidence="2" type="ORF">ZIOFF_019513</name>
</gene>
<feature type="region of interest" description="Disordered" evidence="1">
    <location>
        <begin position="343"/>
        <end position="424"/>
    </location>
</feature>
<reference evidence="2 3" key="1">
    <citation type="submission" date="2020-08" db="EMBL/GenBank/DDBJ databases">
        <title>Plant Genome Project.</title>
        <authorList>
            <person name="Zhang R.-G."/>
        </authorList>
    </citation>
    <scope>NUCLEOTIDE SEQUENCE [LARGE SCALE GENOMIC DNA]</scope>
    <source>
        <tissue evidence="2">Rhizome</tissue>
    </source>
</reference>
<comment type="caution">
    <text evidence="2">The sequence shown here is derived from an EMBL/GenBank/DDBJ whole genome shotgun (WGS) entry which is preliminary data.</text>
</comment>
<protein>
    <submittedName>
        <fullName evidence="2">Uncharacterized protein</fullName>
    </submittedName>
</protein>
<sequence>MYTCVLNENGGAWLVVTTATVISWSSTAIAHSACFLCASMGDSKKSSSFGTERRIWERILESLVTAMRSQQSQIKTLVHDREYLERYIEIMHDRWASKDELLRSRIAKLNEREEKGRKVQAAVLDLAVGIKQREALRFKKYYEQAENDLEDLYAYAENLTMELSTLKEKLKNNDAERATSEADHLIAADDSERGKSSSADLRGELQKLKHSYKSLSSRKEAEVSALMAEKDFVWNQLNKMESDYTSLLKAKRIEVEQANETTQKLQSCLENLKSLISERDGAIAKLEAERAMLGSDLRRHTQEAERTSKEVEKIQFSVKKMESLVKKKDKIIEALKSNLAKVEQNFSRDSSSNSRVFADQKSQRRSNDSLVAPEVSQPRRGSRKRSSESPKVSRSKKQKTGSQDPPNVSHASSSTNVSFYMKRN</sequence>
<dbReference type="EMBL" id="JACMSC010000005">
    <property type="protein sequence ID" value="KAG6522373.1"/>
    <property type="molecule type" value="Genomic_DNA"/>
</dbReference>